<feature type="region of interest" description="Disordered" evidence="1">
    <location>
        <begin position="357"/>
        <end position="396"/>
    </location>
</feature>
<dbReference type="InterPro" id="IPR047589">
    <property type="entry name" value="DUF11_rpt"/>
</dbReference>
<dbReference type="NCBIfam" id="TIGR01451">
    <property type="entry name" value="B_ant_repeat"/>
    <property type="match status" value="1"/>
</dbReference>
<dbReference type="PANTHER" id="PTHR34819">
    <property type="entry name" value="LARGE CYSTEINE-RICH PERIPLASMIC PROTEIN OMCB"/>
    <property type="match status" value="1"/>
</dbReference>
<evidence type="ECO:0000313" key="4">
    <source>
        <dbReference type="EMBL" id="MDR6218015.1"/>
    </source>
</evidence>
<organism evidence="4 5">
    <name type="scientific">Deinococcus soli</name>
    <name type="common">ex Cha et al. 2016</name>
    <dbReference type="NCBI Taxonomy" id="1309411"/>
    <lineage>
        <taxon>Bacteria</taxon>
        <taxon>Thermotogati</taxon>
        <taxon>Deinococcota</taxon>
        <taxon>Deinococci</taxon>
        <taxon>Deinococcales</taxon>
        <taxon>Deinococcaceae</taxon>
        <taxon>Deinococcus</taxon>
    </lineage>
</organism>
<feature type="signal peptide" evidence="2">
    <location>
        <begin position="1"/>
        <end position="22"/>
    </location>
</feature>
<protein>
    <submittedName>
        <fullName evidence="4">Repeat protein (TIGR01451 family)</fullName>
    </submittedName>
</protein>
<dbReference type="InterPro" id="IPR001434">
    <property type="entry name" value="OmcB-like_DUF11"/>
</dbReference>
<comment type="caution">
    <text evidence="4">The sequence shown here is derived from an EMBL/GenBank/DDBJ whole genome shotgun (WGS) entry which is preliminary data.</text>
</comment>
<dbReference type="InterPro" id="IPR051172">
    <property type="entry name" value="Chlamydia_OmcB"/>
</dbReference>
<evidence type="ECO:0000313" key="5">
    <source>
        <dbReference type="Proteomes" id="UP001185331"/>
    </source>
</evidence>
<reference evidence="4" key="1">
    <citation type="submission" date="2023-07" db="EMBL/GenBank/DDBJ databases">
        <title>Sorghum-associated microbial communities from plants grown in Nebraska, USA.</title>
        <authorList>
            <person name="Schachtman D."/>
        </authorList>
    </citation>
    <scope>NUCLEOTIDE SEQUENCE</scope>
    <source>
        <strain evidence="4">BE330</strain>
    </source>
</reference>
<sequence>MRLAHLALHSMALCGLMMPSLAAAQSAACALPGRDGPIYVRNTYYPGSGTTSAASRTLNLGTLRGGADAATAPLTPGDLVFIIQMQDGVLNSSNSVAYGNGSTGRGVTDLRGTGRYEFGVVTAVSGAAVTLRDPLRYTYESGPATATAVRRSFQVLRVPQHSSLALSGTVRPPTWNGETGGVVVFDVAGTLNLGGATVDASAAGYRGGGSFLGGSLTGQNVQDYTGLYTTTTSRGAMKAEGYAGTPTLVRGLTVNSGYTGTSSGLATGDLGYPGGLTVARGAPGNAGGGGTQHNAGGGGGGNVGTGGTGGWSYGVYRTQAQYDALTAAGKATCRTLTSGATTYYACQGDGSRDVGGLGGQGLTPEATRLFAGGGGGAGDSNNASDAPTTPQGSGGGGGGVIFIRAGALSGAGTLLANGQAGEPAGRDAAGGGGAGGTVALALPASAVSGLNIQVRGGAGGSSGLPLRGTETQGPGGGGGGGAILLAPGVTVGATDVSGGAAGLNAPAAGLSNSYGSQAGAGGNGQLLYANDAAPLPGLCTPALTVTKTTATPTRFTTSAAATYTITVSNAPGRSEATDVTVQDPALPGRFTYARTQAITLSGGATRTGVTDPTVGTTAPQWGTFTLPAGTSVSVTFEVTLSAPDPSTYQNGALARYLDPARSSASGTASATFDPLGSAAEDVTVFTPPRVPLQKWVRNVTRASGFGTQGGGQPGDILEYCIAFRNDGGYVAANFTLRDTIPANSLAVPAAYGSSAAPAGVPLGVRLSGQQVQMGELTPGGVDLTAGADSDAASLTAGGLTYVTDLAAGAGGSVCFRTQIR</sequence>
<dbReference type="AlphaFoldDB" id="A0AAE4BLH2"/>
<dbReference type="Pfam" id="PF01345">
    <property type="entry name" value="DUF11"/>
    <property type="match status" value="1"/>
</dbReference>
<dbReference type="Proteomes" id="UP001185331">
    <property type="component" value="Unassembled WGS sequence"/>
</dbReference>
<name>A0AAE4BLH2_9DEIO</name>
<proteinExistence type="predicted"/>
<accession>A0AAE4BLH2</accession>
<dbReference type="EMBL" id="JAVDQK010000003">
    <property type="protein sequence ID" value="MDR6218015.1"/>
    <property type="molecule type" value="Genomic_DNA"/>
</dbReference>
<feature type="domain" description="DUF11" evidence="3">
    <location>
        <begin position="543"/>
        <end position="658"/>
    </location>
</feature>
<keyword evidence="2" id="KW-0732">Signal</keyword>
<feature type="chain" id="PRO_5042115782" evidence="2">
    <location>
        <begin position="23"/>
        <end position="820"/>
    </location>
</feature>
<dbReference type="PANTHER" id="PTHR34819:SF3">
    <property type="entry name" value="CELL SURFACE PROTEIN"/>
    <property type="match status" value="1"/>
</dbReference>
<gene>
    <name evidence="4" type="ORF">J2Y00_001576</name>
</gene>
<dbReference type="RefSeq" id="WP_309852609.1">
    <property type="nucleotide sequence ID" value="NZ_JAVDQJ010000003.1"/>
</dbReference>
<evidence type="ECO:0000256" key="2">
    <source>
        <dbReference type="SAM" id="SignalP"/>
    </source>
</evidence>
<evidence type="ECO:0000256" key="1">
    <source>
        <dbReference type="SAM" id="MobiDB-lite"/>
    </source>
</evidence>
<evidence type="ECO:0000259" key="3">
    <source>
        <dbReference type="Pfam" id="PF01345"/>
    </source>
</evidence>
<feature type="region of interest" description="Disordered" evidence="1">
    <location>
        <begin position="458"/>
        <end position="479"/>
    </location>
</feature>